<dbReference type="RefSeq" id="WP_312646610.1">
    <property type="nucleotide sequence ID" value="NZ_CP116967.1"/>
</dbReference>
<dbReference type="EMBL" id="CP116967">
    <property type="protein sequence ID" value="WNM59768.1"/>
    <property type="molecule type" value="Genomic_DNA"/>
</dbReference>
<dbReference type="InterPro" id="IPR007160">
    <property type="entry name" value="DUF362"/>
</dbReference>
<dbReference type="KEGG" id="nall:PP769_08440"/>
<dbReference type="PROSITE" id="PS51318">
    <property type="entry name" value="TAT"/>
    <property type="match status" value="1"/>
</dbReference>
<keyword evidence="4" id="KW-1185">Reference proteome</keyword>
<protein>
    <submittedName>
        <fullName evidence="3">DUF362 domain-containing protein</fullName>
    </submittedName>
</protein>
<dbReference type="InterPro" id="IPR006311">
    <property type="entry name" value="TAT_signal"/>
</dbReference>
<dbReference type="Pfam" id="PF04015">
    <property type="entry name" value="DUF362"/>
    <property type="match status" value="1"/>
</dbReference>
<accession>A0AA96GDE7</accession>
<evidence type="ECO:0000313" key="4">
    <source>
        <dbReference type="Proteomes" id="UP001302719"/>
    </source>
</evidence>
<evidence type="ECO:0000259" key="2">
    <source>
        <dbReference type="Pfam" id="PF04015"/>
    </source>
</evidence>
<proteinExistence type="predicted"/>
<evidence type="ECO:0000256" key="1">
    <source>
        <dbReference type="SAM" id="Phobius"/>
    </source>
</evidence>
<dbReference type="Proteomes" id="UP001302719">
    <property type="component" value="Chromosome"/>
</dbReference>
<feature type="domain" description="DUF362" evidence="2">
    <location>
        <begin position="83"/>
        <end position="285"/>
    </location>
</feature>
<organism evidence="3 4">
    <name type="scientific">Candidatus Nitrospira allomarina</name>
    <dbReference type="NCBI Taxonomy" id="3020900"/>
    <lineage>
        <taxon>Bacteria</taxon>
        <taxon>Pseudomonadati</taxon>
        <taxon>Nitrospirota</taxon>
        <taxon>Nitrospiria</taxon>
        <taxon>Nitrospirales</taxon>
        <taxon>Nitrospiraceae</taxon>
        <taxon>Nitrospira</taxon>
    </lineage>
</organism>
<name>A0AA96GDE7_9BACT</name>
<feature type="transmembrane region" description="Helical" evidence="1">
    <location>
        <begin position="21"/>
        <end position="40"/>
    </location>
</feature>
<reference evidence="3 4" key="1">
    <citation type="submission" date="2023-01" db="EMBL/GenBank/DDBJ databases">
        <title>Cultivation and genomic characterization of new, ubiquitous marine nitrite-oxidizing bacteria from the Nitrospirales.</title>
        <authorList>
            <person name="Mueller A.J."/>
            <person name="Daebeler A."/>
            <person name="Herbold C.W."/>
            <person name="Kirkegaard R.H."/>
            <person name="Daims H."/>
        </authorList>
    </citation>
    <scope>NUCLEOTIDE SEQUENCE [LARGE SCALE GENOMIC DNA]</scope>
    <source>
        <strain evidence="3 4">VA</strain>
    </source>
</reference>
<keyword evidence="1" id="KW-1133">Transmembrane helix</keyword>
<dbReference type="AlphaFoldDB" id="A0AA96GDE7"/>
<keyword evidence="1" id="KW-0812">Transmembrane</keyword>
<sequence>MITPPTHTGQPTLSRRQLLQACLVGGGLAVSGFSLLHWLAAPRLTAHTFIGHAETYNTDLANLIRQGFQELGITPLEIKGKRILLKPNLVEPHQSLSHINTHPLVVRGTVEAFLSLGATSVVVGEGPGHRHDTLLVLEESGLADVLYEDHISFRDLNTMEGVVMPNLGGQTRMASLTLPRIVKEVDWVVSLAKMKTHHWAGATLSMKNFFGVMPGNYYGWPKNVLHQAGIPQSILDINATLKPQFAIVDGIIGMEGDGPIMGTPVQSGVLVMGRNLPAVDATCCRIMGINPDKIEYLRKADQWLGPIHESLIEQRGESWRSVHRPFALVPEIPAHQGLRSSKL</sequence>
<gene>
    <name evidence="3" type="ORF">PP769_08440</name>
</gene>
<keyword evidence="1" id="KW-0472">Membrane</keyword>
<evidence type="ECO:0000313" key="3">
    <source>
        <dbReference type="EMBL" id="WNM59768.1"/>
    </source>
</evidence>